<evidence type="ECO:0000313" key="2">
    <source>
        <dbReference type="EMBL" id="AYG94447.1"/>
    </source>
</evidence>
<dbReference type="Proteomes" id="UP000276984">
    <property type="component" value="Chromosome"/>
</dbReference>
<keyword evidence="1" id="KW-0812">Transmembrane</keyword>
<dbReference type="RefSeq" id="WP_121481602.1">
    <property type="nucleotide sequence ID" value="NZ_CP032707.1"/>
</dbReference>
<reference evidence="2 3" key="1">
    <citation type="submission" date="2018-10" db="EMBL/GenBank/DDBJ databases">
        <title>Complete genome sequence of Brevundimonas naejangsanensis BRV3.</title>
        <authorList>
            <person name="Berrios L."/>
            <person name="Ely B."/>
        </authorList>
    </citation>
    <scope>NUCLEOTIDE SEQUENCE [LARGE SCALE GENOMIC DNA]</scope>
    <source>
        <strain evidence="2 3">BRV3</strain>
    </source>
</reference>
<keyword evidence="1" id="KW-0472">Membrane</keyword>
<sequence>MDAVLTLTLLIVSIAVVVLSGWRGSRPPDLTRGPRMVPWRFLMLAFAALAFLLLIHLMAEVSGRPLPSAPPF</sequence>
<evidence type="ECO:0000313" key="3">
    <source>
        <dbReference type="Proteomes" id="UP000276984"/>
    </source>
</evidence>
<keyword evidence="3" id="KW-1185">Reference proteome</keyword>
<dbReference type="EMBL" id="CP032707">
    <property type="protein sequence ID" value="AYG94447.1"/>
    <property type="molecule type" value="Genomic_DNA"/>
</dbReference>
<keyword evidence="1" id="KW-1133">Transmembrane helix</keyword>
<protein>
    <submittedName>
        <fullName evidence="2">Uncharacterized protein</fullName>
    </submittedName>
</protein>
<feature type="transmembrane region" description="Helical" evidence="1">
    <location>
        <begin position="39"/>
        <end position="59"/>
    </location>
</feature>
<proteinExistence type="predicted"/>
<dbReference type="AlphaFoldDB" id="A0A494RDM5"/>
<organism evidence="2 3">
    <name type="scientific">Brevundimonas naejangsanensis</name>
    <dbReference type="NCBI Taxonomy" id="588932"/>
    <lineage>
        <taxon>Bacteria</taxon>
        <taxon>Pseudomonadati</taxon>
        <taxon>Pseudomonadota</taxon>
        <taxon>Alphaproteobacteria</taxon>
        <taxon>Caulobacterales</taxon>
        <taxon>Caulobacteraceae</taxon>
        <taxon>Brevundimonas</taxon>
    </lineage>
</organism>
<evidence type="ECO:0000256" key="1">
    <source>
        <dbReference type="SAM" id="Phobius"/>
    </source>
</evidence>
<accession>A0A494RDM5</accession>
<gene>
    <name evidence="2" type="ORF">D8I30_04065</name>
</gene>
<name>A0A494RDM5_9CAUL</name>